<keyword evidence="3" id="KW-1185">Reference proteome</keyword>
<gene>
    <name evidence="2" type="ORF">PCOR1329_LOCUS35161</name>
</gene>
<reference evidence="2" key="1">
    <citation type="submission" date="2023-10" db="EMBL/GenBank/DDBJ databases">
        <authorList>
            <person name="Chen Y."/>
            <person name="Shah S."/>
            <person name="Dougan E. K."/>
            <person name="Thang M."/>
            <person name="Chan C."/>
        </authorList>
    </citation>
    <scope>NUCLEOTIDE SEQUENCE [LARGE SCALE GENOMIC DNA]</scope>
</reference>
<sequence>MPLAPMPPPSLGTPPKPPAVPPKLPPTKPPPTSGSDSRPPTVPPPVEAVADAVTNPGGLDAIAALLRLPQSCFGLLLKSTSAGFFRTGLGPHVAPHLPPQGPRAPVQDLRLHVLD</sequence>
<comment type="caution">
    <text evidence="2">The sequence shown here is derived from an EMBL/GenBank/DDBJ whole genome shotgun (WGS) entry which is preliminary data.</text>
</comment>
<accession>A0ABN9T3E5</accession>
<evidence type="ECO:0000313" key="2">
    <source>
        <dbReference type="EMBL" id="CAK0839492.1"/>
    </source>
</evidence>
<dbReference type="EMBL" id="CAUYUJ010014299">
    <property type="protein sequence ID" value="CAK0839492.1"/>
    <property type="molecule type" value="Genomic_DNA"/>
</dbReference>
<protein>
    <submittedName>
        <fullName evidence="2">Uncharacterized protein</fullName>
    </submittedName>
</protein>
<evidence type="ECO:0000256" key="1">
    <source>
        <dbReference type="SAM" id="MobiDB-lite"/>
    </source>
</evidence>
<name>A0ABN9T3E5_9DINO</name>
<organism evidence="2 3">
    <name type="scientific">Prorocentrum cordatum</name>
    <dbReference type="NCBI Taxonomy" id="2364126"/>
    <lineage>
        <taxon>Eukaryota</taxon>
        <taxon>Sar</taxon>
        <taxon>Alveolata</taxon>
        <taxon>Dinophyceae</taxon>
        <taxon>Prorocentrales</taxon>
        <taxon>Prorocentraceae</taxon>
        <taxon>Prorocentrum</taxon>
    </lineage>
</organism>
<dbReference type="Proteomes" id="UP001189429">
    <property type="component" value="Unassembled WGS sequence"/>
</dbReference>
<feature type="region of interest" description="Disordered" evidence="1">
    <location>
        <begin position="1"/>
        <end position="48"/>
    </location>
</feature>
<evidence type="ECO:0000313" key="3">
    <source>
        <dbReference type="Proteomes" id="UP001189429"/>
    </source>
</evidence>
<proteinExistence type="predicted"/>
<feature type="compositionally biased region" description="Pro residues" evidence="1">
    <location>
        <begin position="1"/>
        <end position="32"/>
    </location>
</feature>